<evidence type="ECO:0000313" key="2">
    <source>
        <dbReference type="Proteomes" id="UP000392064"/>
    </source>
</evidence>
<gene>
    <name evidence="1" type="ORF">GEV26_02575</name>
</gene>
<dbReference type="KEGG" id="aef:GEV26_02575"/>
<dbReference type="EMBL" id="CP045737">
    <property type="protein sequence ID" value="QGG40344.1"/>
    <property type="molecule type" value="Genomic_DNA"/>
</dbReference>
<dbReference type="InterPro" id="IPR013783">
    <property type="entry name" value="Ig-like_fold"/>
</dbReference>
<dbReference type="Proteomes" id="UP000392064">
    <property type="component" value="Chromosome"/>
</dbReference>
<dbReference type="AlphaFoldDB" id="A0A5Q2MB73"/>
<protein>
    <submittedName>
        <fullName evidence="1">Signal peptidase I</fullName>
    </submittedName>
</protein>
<proteinExistence type="predicted"/>
<accession>A0A5Q2MB73</accession>
<reference evidence="1 2" key="1">
    <citation type="submission" date="2019-11" db="EMBL/GenBank/DDBJ databases">
        <authorList>
            <person name="Li J."/>
        </authorList>
    </citation>
    <scope>NUCLEOTIDE SEQUENCE [LARGE SCALE GENOMIC DNA]</scope>
    <source>
        <strain evidence="1 2">MF47</strain>
    </source>
</reference>
<dbReference type="Gene3D" id="2.60.40.10">
    <property type="entry name" value="Immunoglobulins"/>
    <property type="match status" value="3"/>
</dbReference>
<sequence>MSSTHARHRQQGTSLTRRLPWAVGALVAVVASVAVTGSSSASFVSRTGSTSTVTAAADWTPPSVTVSTPSPTVKGMTTIAAPAQDDVTGIDRVTIQRAAAGSSTWTTVCTARTAPYACDWNTLPDADGSYDLRATAVDRAGNTATSTTFRATVANNLTVSLPRPGDFLRGTVSTTVGVSNQGGVTISSVRIEFAPTGSTSWATACSSTTAPYTCSVDTSAVPGGTYDLRAVAVAGTATFASPVVSRVVVDNIAPVVTMTDPGTPLKGTKTFAAGASDERSGIAKVVVQAGSGSTWTDLCTATSLPASCAADTNTLANGTYTFRAVATDKAGNTTTSAPTAGRVVQNTVSSVTLTAPRPHLRGTVTLDAQAKSTGTIASVKFQRSPAGAGTWTDICTDTTSPYSCSFATAGLPDGAYDLRAVVTDSAGVQTPSAVVTDRTIDNTRGKGVDIQTTNGGTNGKVDAGDTIVYTFSEQMDLSSIYAGWSGTATSGSVQFSNASWWGGNDVLDVSGPGNADLGTVALNEDFFLLATSARVTMSATTLTDGGARTVVTIRLDSSPYSAAGTAKAADMVWSPSSSILDLAGNPISTSTVTESGPTDVDF</sequence>
<evidence type="ECO:0000313" key="1">
    <source>
        <dbReference type="EMBL" id="QGG40344.1"/>
    </source>
</evidence>
<dbReference type="GO" id="GO:0005975">
    <property type="term" value="P:carbohydrate metabolic process"/>
    <property type="evidence" value="ECO:0007669"/>
    <property type="project" value="UniProtKB-ARBA"/>
</dbReference>
<keyword evidence="2" id="KW-1185">Reference proteome</keyword>
<organism evidence="1 2">
    <name type="scientific">Aeromicrobium yanjiei</name>
    <dbReference type="NCBI Taxonomy" id="2662028"/>
    <lineage>
        <taxon>Bacteria</taxon>
        <taxon>Bacillati</taxon>
        <taxon>Actinomycetota</taxon>
        <taxon>Actinomycetes</taxon>
        <taxon>Propionibacteriales</taxon>
        <taxon>Nocardioidaceae</taxon>
        <taxon>Aeromicrobium</taxon>
    </lineage>
</organism>
<name>A0A5Q2MB73_9ACTN</name>
<dbReference type="Pfam" id="PF17957">
    <property type="entry name" value="Big_7"/>
    <property type="match status" value="3"/>
</dbReference>
<dbReference type="RefSeq" id="WP_153651616.1">
    <property type="nucleotide sequence ID" value="NZ_CP045737.1"/>
</dbReference>